<protein>
    <submittedName>
        <fullName evidence="1">PPUP9740</fullName>
    </submittedName>
</protein>
<accession>A0A0S7EIA9</accession>
<evidence type="ECO:0000313" key="1">
    <source>
        <dbReference type="EMBL" id="JAO04823.1"/>
    </source>
</evidence>
<proteinExistence type="predicted"/>
<feature type="non-terminal residue" evidence="1">
    <location>
        <position position="1"/>
    </location>
</feature>
<reference evidence="1" key="1">
    <citation type="submission" date="2014-12" db="EMBL/GenBank/DDBJ databases">
        <title>Parallel Evolution in Life History Adaptation Evident in the Tissue-Specific Poeciliopsis prolifica transcriptome.</title>
        <authorList>
            <person name="Jue N.K."/>
            <person name="Foley R.J."/>
            <person name="Obergfell C."/>
            <person name="Reznick D.N."/>
            <person name="O'Neill R.J."/>
            <person name="O'Neill M.J."/>
        </authorList>
    </citation>
    <scope>NUCLEOTIDE SEQUENCE</scope>
</reference>
<dbReference type="EMBL" id="GBYX01476854">
    <property type="protein sequence ID" value="JAO04823.1"/>
    <property type="molecule type" value="Transcribed_RNA"/>
</dbReference>
<name>A0A0S7EIA9_9TELE</name>
<dbReference type="AlphaFoldDB" id="A0A0S7EIA9"/>
<organism evidence="1">
    <name type="scientific">Poeciliopsis prolifica</name>
    <name type="common">blackstripe livebearer</name>
    <dbReference type="NCBI Taxonomy" id="188132"/>
    <lineage>
        <taxon>Eukaryota</taxon>
        <taxon>Metazoa</taxon>
        <taxon>Chordata</taxon>
        <taxon>Craniata</taxon>
        <taxon>Vertebrata</taxon>
        <taxon>Euteleostomi</taxon>
        <taxon>Actinopterygii</taxon>
        <taxon>Neopterygii</taxon>
        <taxon>Teleostei</taxon>
        <taxon>Neoteleostei</taxon>
        <taxon>Acanthomorphata</taxon>
        <taxon>Ovalentaria</taxon>
        <taxon>Atherinomorphae</taxon>
        <taxon>Cyprinodontiformes</taxon>
        <taxon>Poeciliidae</taxon>
        <taxon>Poeciliinae</taxon>
        <taxon>Poeciliopsis</taxon>
    </lineage>
</organism>
<sequence length="107" mass="12193">NVTYARRCMPFLELVSLSPWWTGIAAGQGTKSIQVMLHLSGGCSLSDSLNEMCVSHLRFETFNFQPLLGAQFHREGSMQNEWKIANVIYIKVRLEETNYASDSRQYS</sequence>
<gene>
    <name evidence="1" type="primary">PPUP9740</name>
</gene>